<dbReference type="GO" id="GO:0030286">
    <property type="term" value="C:dynein complex"/>
    <property type="evidence" value="ECO:0007669"/>
    <property type="project" value="InterPro"/>
</dbReference>
<dbReference type="InterPro" id="IPR035706">
    <property type="entry name" value="AAA_9"/>
</dbReference>
<proteinExistence type="predicted"/>
<evidence type="ECO:0000313" key="2">
    <source>
        <dbReference type="EMBL" id="CRZ13027.1"/>
    </source>
</evidence>
<dbReference type="GO" id="GO:0045505">
    <property type="term" value="F:dynein intermediate chain binding"/>
    <property type="evidence" value="ECO:0007669"/>
    <property type="project" value="InterPro"/>
</dbReference>
<dbReference type="GO" id="GO:0051959">
    <property type="term" value="F:dynein light intermediate chain binding"/>
    <property type="evidence" value="ECO:0007669"/>
    <property type="project" value="InterPro"/>
</dbReference>
<dbReference type="EMBL" id="HACM01012585">
    <property type="protein sequence ID" value="CRZ13027.1"/>
    <property type="molecule type" value="Transcribed_RNA"/>
</dbReference>
<dbReference type="PANTHER" id="PTHR45703:SF22">
    <property type="entry name" value="DYNEIN CYTOPLASMIC 2 HEAVY CHAIN 1"/>
    <property type="match status" value="1"/>
</dbReference>
<dbReference type="AlphaFoldDB" id="A0A0H5RHM3"/>
<feature type="domain" description="Dynein heavy chain ATP-binding dynein motor region" evidence="1">
    <location>
        <begin position="85"/>
        <end position="127"/>
    </location>
</feature>
<reference evidence="2" key="1">
    <citation type="submission" date="2015-04" db="EMBL/GenBank/DDBJ databases">
        <title>The genome sequence of the plant pathogenic Rhizarian Plasmodiophora brassicae reveals insights in its biotrophic life cycle and the origin of chitin synthesis.</title>
        <authorList>
            <person name="Schwelm A."/>
            <person name="Fogelqvist J."/>
            <person name="Knaust A."/>
            <person name="Julke S."/>
            <person name="Lilja T."/>
            <person name="Dhandapani V."/>
            <person name="Bonilla-Rosso G."/>
            <person name="Karlsson M."/>
            <person name="Shevchenko A."/>
            <person name="Choi S.R."/>
            <person name="Kim H.G."/>
            <person name="Park J.Y."/>
            <person name="Lim Y.P."/>
            <person name="Ludwig-Muller J."/>
            <person name="Dixelius C."/>
        </authorList>
    </citation>
    <scope>NUCLEOTIDE SEQUENCE</scope>
    <source>
        <tissue evidence="2">Potato root galls</tissue>
    </source>
</reference>
<dbReference type="Pfam" id="PF12781">
    <property type="entry name" value="AAA_9"/>
    <property type="match status" value="1"/>
</dbReference>
<evidence type="ECO:0000259" key="1">
    <source>
        <dbReference type="Pfam" id="PF12781"/>
    </source>
</evidence>
<organism evidence="2">
    <name type="scientific">Spongospora subterranea</name>
    <dbReference type="NCBI Taxonomy" id="70186"/>
    <lineage>
        <taxon>Eukaryota</taxon>
        <taxon>Sar</taxon>
        <taxon>Rhizaria</taxon>
        <taxon>Endomyxa</taxon>
        <taxon>Phytomyxea</taxon>
        <taxon>Plasmodiophorida</taxon>
        <taxon>Plasmodiophoridae</taxon>
        <taxon>Spongospora</taxon>
    </lineage>
</organism>
<feature type="non-terminal residue" evidence="2">
    <location>
        <position position="138"/>
    </location>
</feature>
<feature type="non-terminal residue" evidence="2">
    <location>
        <position position="1"/>
    </location>
</feature>
<dbReference type="Gene3D" id="1.20.920.20">
    <property type="match status" value="1"/>
</dbReference>
<accession>A0A0H5RHM3</accession>
<dbReference type="Gene3D" id="3.40.50.300">
    <property type="entry name" value="P-loop containing nucleotide triphosphate hydrolases"/>
    <property type="match status" value="1"/>
</dbReference>
<dbReference type="InterPro" id="IPR026983">
    <property type="entry name" value="DHC"/>
</dbReference>
<dbReference type="PANTHER" id="PTHR45703">
    <property type="entry name" value="DYNEIN HEAVY CHAIN"/>
    <property type="match status" value="1"/>
</dbReference>
<name>A0A0H5RHM3_9EUKA</name>
<sequence>LKLLSKLQDEKQRWAKDHDELGSMSAILPTKAAIASGYICYLAGHHEDTRRAALSQWSQYIPKHPSSDQSFDISRFLSTESEIISWKDMGLNSDQLSIENAIVILRSRQTPFLIDPAGQGTQWLRKVIGNRPSEVLNN</sequence>
<dbReference type="GO" id="GO:0007018">
    <property type="term" value="P:microtubule-based movement"/>
    <property type="evidence" value="ECO:0007669"/>
    <property type="project" value="InterPro"/>
</dbReference>
<protein>
    <recommendedName>
        <fullName evidence="1">Dynein heavy chain ATP-binding dynein motor region domain-containing protein</fullName>
    </recommendedName>
</protein>
<dbReference type="InterPro" id="IPR027417">
    <property type="entry name" value="P-loop_NTPase"/>
</dbReference>